<dbReference type="GO" id="GO:0046872">
    <property type="term" value="F:metal ion binding"/>
    <property type="evidence" value="ECO:0007669"/>
    <property type="project" value="InterPro"/>
</dbReference>
<dbReference type="Pfam" id="PF00675">
    <property type="entry name" value="Peptidase_M16"/>
    <property type="match status" value="1"/>
</dbReference>
<proteinExistence type="predicted"/>
<feature type="domain" description="Peptidase M16 N-terminal" evidence="1">
    <location>
        <begin position="63"/>
        <end position="171"/>
    </location>
</feature>
<protein>
    <submittedName>
        <fullName evidence="3">Insulinase family protein</fullName>
    </submittedName>
</protein>
<evidence type="ECO:0000313" key="3">
    <source>
        <dbReference type="EMBL" id="MBC5582065.1"/>
    </source>
</evidence>
<dbReference type="InterPro" id="IPR007863">
    <property type="entry name" value="Peptidase_M16_C"/>
</dbReference>
<dbReference type="PANTHER" id="PTHR11851:SF134">
    <property type="entry name" value="ZINC-DEPENDENT PROTEASE"/>
    <property type="match status" value="1"/>
</dbReference>
<dbReference type="NCBIfam" id="NF047421">
    <property type="entry name" value="YfmH_fam"/>
    <property type="match status" value="1"/>
</dbReference>
<evidence type="ECO:0000259" key="1">
    <source>
        <dbReference type="Pfam" id="PF00675"/>
    </source>
</evidence>
<evidence type="ECO:0000313" key="4">
    <source>
        <dbReference type="Proteomes" id="UP000659630"/>
    </source>
</evidence>
<dbReference type="InterPro" id="IPR011765">
    <property type="entry name" value="Pept_M16_N"/>
</dbReference>
<reference evidence="3" key="1">
    <citation type="submission" date="2020-08" db="EMBL/GenBank/DDBJ databases">
        <title>Genome public.</title>
        <authorList>
            <person name="Liu C."/>
            <person name="Sun Q."/>
        </authorList>
    </citation>
    <scope>NUCLEOTIDE SEQUENCE</scope>
    <source>
        <strain evidence="3">BX8</strain>
    </source>
</reference>
<dbReference type="SUPFAM" id="SSF63411">
    <property type="entry name" value="LuxS/MPP-like metallohydrolase"/>
    <property type="match status" value="2"/>
</dbReference>
<dbReference type="InterPro" id="IPR011249">
    <property type="entry name" value="Metalloenz_LuxS/M16"/>
</dbReference>
<dbReference type="Gene3D" id="3.30.830.10">
    <property type="entry name" value="Metalloenzyme, LuxS/M16 peptidase-like"/>
    <property type="match status" value="2"/>
</dbReference>
<dbReference type="Pfam" id="PF05193">
    <property type="entry name" value="Peptidase_M16_C"/>
    <property type="match status" value="1"/>
</dbReference>
<feature type="domain" description="Peptidase M16 C-terminal" evidence="2">
    <location>
        <begin position="186"/>
        <end position="362"/>
    </location>
</feature>
<gene>
    <name evidence="3" type="ORF">H8S23_11160</name>
</gene>
<evidence type="ECO:0000259" key="2">
    <source>
        <dbReference type="Pfam" id="PF05193"/>
    </source>
</evidence>
<dbReference type="AlphaFoldDB" id="A0A923L1D1"/>
<comment type="caution">
    <text evidence="3">The sequence shown here is derived from an EMBL/GenBank/DDBJ whole genome shotgun (WGS) entry which is preliminary data.</text>
</comment>
<dbReference type="PANTHER" id="PTHR11851">
    <property type="entry name" value="METALLOPROTEASE"/>
    <property type="match status" value="1"/>
</dbReference>
<dbReference type="RefSeq" id="WP_186888423.1">
    <property type="nucleotide sequence ID" value="NZ_JACONZ010000004.1"/>
</dbReference>
<dbReference type="InterPro" id="IPR050361">
    <property type="entry name" value="MPP/UQCRC_Complex"/>
</dbReference>
<dbReference type="Proteomes" id="UP000659630">
    <property type="component" value="Unassembled WGS sequence"/>
</dbReference>
<dbReference type="EMBL" id="JACONZ010000004">
    <property type="protein sequence ID" value="MBC5582065.1"/>
    <property type="molecule type" value="Genomic_DNA"/>
</dbReference>
<accession>A0A923L1D1</accession>
<name>A0A923L1D1_9FIRM</name>
<keyword evidence="4" id="KW-1185">Reference proteome</keyword>
<sequence length="439" mass="48119">MGNKVLRSETLRSGRVDFSYEKLTLENGLTVFVAPMEGYRAVQACLAVGFGSVDRRFLRQGQETALPAGVAHFLEHKMFESEDGDAFDLYARIGASANAYTSFEKTCYVFGATDQVDESLDVLLGSVSHPWFTEATVAKEQGIIGQEIRMYEDSPDWRILFAVFDCLYHNCPIKEDIAGTVESIADITPETLYACTDAFYTPDNMVLAVAGSVTRAQVLAALDRAELPQGGETGQKLRRPEPEEIVHAGAELEMAVSQPVLGIGFKERPRGADERLRWEVLADLLGELLIGDTTPLYRRLYDEGLVNSGFSSDVFSGEGYFCILFSGETREPETVRAALLQEIARLRAQGIADEDFQLCRNVLYGEAVSGFESPEGVAADLAACGLRDEPLFAELEILAALTAEDVRAALEELLREERSAAVVLRPLAGRGQTARTAEE</sequence>
<organism evidence="3 4">
    <name type="scientific">Anaerofilum hominis</name>
    <dbReference type="NCBI Taxonomy" id="2763016"/>
    <lineage>
        <taxon>Bacteria</taxon>
        <taxon>Bacillati</taxon>
        <taxon>Bacillota</taxon>
        <taxon>Clostridia</taxon>
        <taxon>Eubacteriales</taxon>
        <taxon>Oscillospiraceae</taxon>
        <taxon>Anaerofilum</taxon>
    </lineage>
</organism>